<evidence type="ECO:0000313" key="9">
    <source>
        <dbReference type="EMBL" id="ABM39612.1"/>
    </source>
</evidence>
<keyword evidence="10" id="KW-1185">Reference proteome</keyword>
<dbReference type="GO" id="GO:0005886">
    <property type="term" value="C:plasma membrane"/>
    <property type="evidence" value="ECO:0007669"/>
    <property type="project" value="UniProtKB-SubCell"/>
</dbReference>
<sequence>MRKYEDMFRPAHEGYAVAGWAAGALLLVLFRPPFWWAAFPVILVMLMFRGGQLETLWKFRLSLAVMLAPTIPILTLLAKSRQMRKQKKSLYLGRGFQWGQRHAEIAQQVMNRNITEIPDLPDFLKKHIEKILETPPHDRTAIQKAASVFVNRLMPKHTKVMNEAALGLPWIHGIGAVEDEDISLPLSVLTGHTLILGTTRAGKTRLFELLTTQVIDMGSALIVIDPKKDRDWVNRLRMECKRKGRKFLYFDAAKPSESIRINPLANWNNISEPATRIGQLVDADGSFAAFAWKTLVRVQRGLVAAGERPSIKNTKHYVQMGVDSLAERVLTVHFMKKYGPEWDRDIKNSGVKDGPAGQKGPPSRLDLMIAKFIKDNEPDDAIAGLISMITHSKEHFSKMIQVLEPILEMLGSDEIGDLLSPDPTNLEDKRPIYDMRKVIDEKAVLYVGLDSLSNKTIAQAIGSILLADIASTLGSIYNFSSNPADCYLFVDETAEVANDQLTQILNKGGGAGMKVFLAMQSIADLSVCFQSKKDKAEQMLGNLNNLISLRVQSVETAQYVSDKFSEVGTRAMDVAFSSGSGSSEAFTEFRSNVSRSLKTTNTALVSPALLTKLPPLHYFAFIAGRSYIKGCLPFIGE</sequence>
<feature type="domain" description="Helicase HerA central" evidence="7">
    <location>
        <begin position="174"/>
        <end position="263"/>
    </location>
</feature>
<comment type="subcellular location">
    <subcellularLocation>
        <location evidence="1">Cell membrane</location>
        <topology evidence="1">Multi-pass membrane protein</topology>
    </subcellularLocation>
</comment>
<dbReference type="CDD" id="cd01127">
    <property type="entry name" value="TrwB_TraG_TraD_VirD4"/>
    <property type="match status" value="2"/>
</dbReference>
<name>A1VVD4_POLNA</name>
<dbReference type="NCBIfam" id="TIGR03743">
    <property type="entry name" value="SXT_TraD"/>
    <property type="match status" value="1"/>
</dbReference>
<evidence type="ECO:0000259" key="7">
    <source>
        <dbReference type="Pfam" id="PF01935"/>
    </source>
</evidence>
<dbReference type="Pfam" id="PF01935">
    <property type="entry name" value="DUF87"/>
    <property type="match status" value="1"/>
</dbReference>
<dbReference type="Pfam" id="PF12696">
    <property type="entry name" value="TraG-D_C"/>
    <property type="match status" value="1"/>
</dbReference>
<accession>A1VVD4</accession>
<evidence type="ECO:0000256" key="5">
    <source>
        <dbReference type="ARBA" id="ARBA00023136"/>
    </source>
</evidence>
<evidence type="ECO:0000259" key="8">
    <source>
        <dbReference type="Pfam" id="PF12696"/>
    </source>
</evidence>
<evidence type="ECO:0000256" key="4">
    <source>
        <dbReference type="ARBA" id="ARBA00022989"/>
    </source>
</evidence>
<evidence type="ECO:0000313" key="10">
    <source>
        <dbReference type="Proteomes" id="UP000000644"/>
    </source>
</evidence>
<evidence type="ECO:0000256" key="1">
    <source>
        <dbReference type="ARBA" id="ARBA00004651"/>
    </source>
</evidence>
<dbReference type="SUPFAM" id="SSF52540">
    <property type="entry name" value="P-loop containing nucleoside triphosphate hydrolases"/>
    <property type="match status" value="1"/>
</dbReference>
<evidence type="ECO:0000256" key="6">
    <source>
        <dbReference type="SAM" id="Phobius"/>
    </source>
</evidence>
<evidence type="ECO:0000256" key="2">
    <source>
        <dbReference type="ARBA" id="ARBA00022475"/>
    </source>
</evidence>
<dbReference type="Gene3D" id="3.40.50.300">
    <property type="entry name" value="P-loop containing nucleotide triphosphate hydrolases"/>
    <property type="match status" value="2"/>
</dbReference>
<keyword evidence="3 6" id="KW-0812">Transmembrane</keyword>
<keyword evidence="9" id="KW-0614">Plasmid</keyword>
<dbReference type="KEGG" id="pna:Pnap_4330"/>
<geneLocation type="plasmid" evidence="9 10">
    <name>pPNAP01</name>
</geneLocation>
<gene>
    <name evidence="9" type="ordered locus">Pnap_4330</name>
</gene>
<dbReference type="InterPro" id="IPR032689">
    <property type="entry name" value="TraG-D_C"/>
</dbReference>
<dbReference type="RefSeq" id="WP_011797985.1">
    <property type="nucleotide sequence ID" value="NC_008757.1"/>
</dbReference>
<evidence type="ECO:0008006" key="11">
    <source>
        <dbReference type="Google" id="ProtNLM"/>
    </source>
</evidence>
<dbReference type="OrthoDB" id="7817736at2"/>
<feature type="transmembrane region" description="Helical" evidence="6">
    <location>
        <begin position="59"/>
        <end position="78"/>
    </location>
</feature>
<dbReference type="AlphaFoldDB" id="A1VVD4"/>
<evidence type="ECO:0000256" key="3">
    <source>
        <dbReference type="ARBA" id="ARBA00022692"/>
    </source>
</evidence>
<protein>
    <recommendedName>
        <fullName evidence="11">TraD/TraG TraM recognition site domain-containing protein</fullName>
    </recommendedName>
</protein>
<feature type="transmembrane region" description="Helical" evidence="6">
    <location>
        <begin position="20"/>
        <end position="47"/>
    </location>
</feature>
<keyword evidence="5 6" id="KW-0472">Membrane</keyword>
<proteinExistence type="predicted"/>
<dbReference type="InterPro" id="IPR022458">
    <property type="entry name" value="Conjugative_coupling_TraG/TraD"/>
</dbReference>
<keyword evidence="2" id="KW-1003">Cell membrane</keyword>
<dbReference type="InterPro" id="IPR002789">
    <property type="entry name" value="HerA_central"/>
</dbReference>
<keyword evidence="4 6" id="KW-1133">Transmembrane helix</keyword>
<organism evidence="9 10">
    <name type="scientific">Polaromonas naphthalenivorans (strain CJ2)</name>
    <dbReference type="NCBI Taxonomy" id="365044"/>
    <lineage>
        <taxon>Bacteria</taxon>
        <taxon>Pseudomonadati</taxon>
        <taxon>Pseudomonadota</taxon>
        <taxon>Betaproteobacteria</taxon>
        <taxon>Burkholderiales</taxon>
        <taxon>Comamonadaceae</taxon>
        <taxon>Polaromonas</taxon>
    </lineage>
</organism>
<dbReference type="EMBL" id="CP000530">
    <property type="protein sequence ID" value="ABM39612.1"/>
    <property type="molecule type" value="Genomic_DNA"/>
</dbReference>
<feature type="domain" description="TraD/TraG TraM recognition site" evidence="8">
    <location>
        <begin position="486"/>
        <end position="614"/>
    </location>
</feature>
<dbReference type="HOGENOM" id="CLU_024857_0_0_4"/>
<dbReference type="InterPro" id="IPR051539">
    <property type="entry name" value="T4SS-coupling_protein"/>
</dbReference>
<dbReference type="Proteomes" id="UP000000644">
    <property type="component" value="Plasmid pPNAP01"/>
</dbReference>
<dbReference type="PANTHER" id="PTHR37937">
    <property type="entry name" value="CONJUGATIVE TRANSFER: DNA TRANSPORT"/>
    <property type="match status" value="1"/>
</dbReference>
<dbReference type="PANTHER" id="PTHR37937:SF1">
    <property type="entry name" value="CONJUGATIVE TRANSFER: DNA TRANSPORT"/>
    <property type="match status" value="1"/>
</dbReference>
<dbReference type="InterPro" id="IPR027417">
    <property type="entry name" value="P-loop_NTPase"/>
</dbReference>
<reference evidence="10" key="1">
    <citation type="journal article" date="2009" name="Environ. Microbiol.">
        <title>The genome of Polaromonas naphthalenivorans strain CJ2, isolated from coal tar-contaminated sediment, reveals physiological and metabolic versatility and evolution through extensive horizontal gene transfer.</title>
        <authorList>
            <person name="Yagi J.M."/>
            <person name="Sims D."/>
            <person name="Brettin T."/>
            <person name="Bruce D."/>
            <person name="Madsen E.L."/>
        </authorList>
    </citation>
    <scope>NUCLEOTIDE SEQUENCE [LARGE SCALE GENOMIC DNA]</scope>
    <source>
        <strain evidence="10">CJ2</strain>
        <plasmid evidence="10">Plasmid pPNAP01</plasmid>
    </source>
</reference>